<dbReference type="Proteomes" id="UP001500218">
    <property type="component" value="Unassembled WGS sequence"/>
</dbReference>
<dbReference type="EMBL" id="BAAALT010000034">
    <property type="protein sequence ID" value="GAA1793293.1"/>
    <property type="molecule type" value="Genomic_DNA"/>
</dbReference>
<evidence type="ECO:0000313" key="1">
    <source>
        <dbReference type="EMBL" id="GAA1793293.1"/>
    </source>
</evidence>
<gene>
    <name evidence="1" type="ORF">GCM10009682_13960</name>
</gene>
<dbReference type="RefSeq" id="WP_344127499.1">
    <property type="nucleotide sequence ID" value="NZ_BAAALT010000034.1"/>
</dbReference>
<dbReference type="InterPro" id="IPR027417">
    <property type="entry name" value="P-loop_NTPase"/>
</dbReference>
<evidence type="ECO:0000313" key="2">
    <source>
        <dbReference type="Proteomes" id="UP001500218"/>
    </source>
</evidence>
<reference evidence="2" key="1">
    <citation type="journal article" date="2019" name="Int. J. Syst. Evol. Microbiol.">
        <title>The Global Catalogue of Microorganisms (GCM) 10K type strain sequencing project: providing services to taxonomists for standard genome sequencing and annotation.</title>
        <authorList>
            <consortium name="The Broad Institute Genomics Platform"/>
            <consortium name="The Broad Institute Genome Sequencing Center for Infectious Disease"/>
            <person name="Wu L."/>
            <person name="Ma J."/>
        </authorList>
    </citation>
    <scope>NUCLEOTIDE SEQUENCE [LARGE SCALE GENOMIC DNA]</scope>
    <source>
        <strain evidence="2">JCM 13250</strain>
    </source>
</reference>
<dbReference type="Gene3D" id="3.40.50.300">
    <property type="entry name" value="P-loop containing nucleotide triphosphate hydrolases"/>
    <property type="match status" value="1"/>
</dbReference>
<sequence length="222" mass="24767">MTRDDLLARLVDLIATRRPGAVLRVAVDGPDAAGKTTLAADLARVLAGVREPVRVSIDGFHRPRAERRRRGDLSPEGYYRDSFDYQSVLDEVLTPLGADGERWYRPQVFDHRRDAPVDAPARVAPAGGVLLFEGVFLLRPELRGHWDLAVYLDIAPEESVRRALLRDAGLFGGPAATRERYQARYLPGQELYRAEADPRGHADVVIDNTDPERPDILRWPAG</sequence>
<dbReference type="PANTHER" id="PTHR10285">
    <property type="entry name" value="URIDINE KINASE"/>
    <property type="match status" value="1"/>
</dbReference>
<comment type="caution">
    <text evidence="1">The sequence shown here is derived from an EMBL/GenBank/DDBJ whole genome shotgun (WGS) entry which is preliminary data.</text>
</comment>
<accession>A0ABP4XX24</accession>
<proteinExistence type="predicted"/>
<protein>
    <recommendedName>
        <fullName evidence="3">Uridine kinase</fullName>
    </recommendedName>
</protein>
<dbReference type="SUPFAM" id="SSF52540">
    <property type="entry name" value="P-loop containing nucleoside triphosphate hydrolases"/>
    <property type="match status" value="1"/>
</dbReference>
<evidence type="ECO:0008006" key="3">
    <source>
        <dbReference type="Google" id="ProtNLM"/>
    </source>
</evidence>
<keyword evidence="2" id="KW-1185">Reference proteome</keyword>
<organism evidence="1 2">
    <name type="scientific">Luedemannella flava</name>
    <dbReference type="NCBI Taxonomy" id="349316"/>
    <lineage>
        <taxon>Bacteria</taxon>
        <taxon>Bacillati</taxon>
        <taxon>Actinomycetota</taxon>
        <taxon>Actinomycetes</taxon>
        <taxon>Micromonosporales</taxon>
        <taxon>Micromonosporaceae</taxon>
        <taxon>Luedemannella</taxon>
    </lineage>
</organism>
<name>A0ABP4XX24_9ACTN</name>